<evidence type="ECO:0000313" key="2">
    <source>
        <dbReference type="EMBL" id="KAF3107054.1"/>
    </source>
</evidence>
<reference evidence="4 5" key="1">
    <citation type="submission" date="2019-06" db="EMBL/GenBank/DDBJ databases">
        <authorList>
            <person name="Palmer J.M."/>
        </authorList>
    </citation>
    <scope>NUCLEOTIDE SEQUENCE [LARGE SCALE GENOMIC DNA]</scope>
    <source>
        <strain evidence="2 4">TWF102</strain>
        <strain evidence="3 5">TWF703</strain>
    </source>
</reference>
<organism evidence="2 4">
    <name type="scientific">Orbilia oligospora</name>
    <name type="common">Nematode-trapping fungus</name>
    <name type="synonym">Arthrobotrys oligospora</name>
    <dbReference type="NCBI Taxonomy" id="2813651"/>
    <lineage>
        <taxon>Eukaryota</taxon>
        <taxon>Fungi</taxon>
        <taxon>Dikarya</taxon>
        <taxon>Ascomycota</taxon>
        <taxon>Pezizomycotina</taxon>
        <taxon>Orbiliomycetes</taxon>
        <taxon>Orbiliales</taxon>
        <taxon>Orbiliaceae</taxon>
        <taxon>Orbilia</taxon>
    </lineage>
</organism>
<accession>A0A7C8JE13</accession>
<feature type="signal peptide" evidence="1">
    <location>
        <begin position="1"/>
        <end position="17"/>
    </location>
</feature>
<name>A0A7C8JE13_ORBOL</name>
<keyword evidence="1" id="KW-0732">Signal</keyword>
<gene>
    <name evidence="2" type="ORF">TWF102_000895</name>
    <name evidence="3" type="ORF">TWF703_003789</name>
</gene>
<evidence type="ECO:0000313" key="4">
    <source>
        <dbReference type="Proteomes" id="UP000475325"/>
    </source>
</evidence>
<protein>
    <submittedName>
        <fullName evidence="2">Uncharacterized protein</fullName>
    </submittedName>
</protein>
<proteinExistence type="predicted"/>
<evidence type="ECO:0000256" key="1">
    <source>
        <dbReference type="SAM" id="SignalP"/>
    </source>
</evidence>
<sequence>MKVSIVIFATLAAIVMAAPSPAPHPETDLDLLNDLVKRQSFGCGSCNKHKKLCWSCNSGTRDKLHPADSSSVQYAATIPNPEINPPNLIQLYSSSFTAHYWRANYGGSEQMYIVWLIF</sequence>
<evidence type="ECO:0000313" key="3">
    <source>
        <dbReference type="EMBL" id="KAF3119057.1"/>
    </source>
</evidence>
<dbReference type="Proteomes" id="UP000475325">
    <property type="component" value="Unassembled WGS sequence"/>
</dbReference>
<dbReference type="AlphaFoldDB" id="A0A7C8JE13"/>
<feature type="chain" id="PRO_5036398087" evidence="1">
    <location>
        <begin position="18"/>
        <end position="118"/>
    </location>
</feature>
<dbReference type="EMBL" id="WIQZ01000191">
    <property type="protein sequence ID" value="KAF3119057.1"/>
    <property type="molecule type" value="Genomic_DNA"/>
</dbReference>
<evidence type="ECO:0000313" key="5">
    <source>
        <dbReference type="Proteomes" id="UP000480548"/>
    </source>
</evidence>
<comment type="caution">
    <text evidence="2">The sequence shown here is derived from an EMBL/GenBank/DDBJ whole genome shotgun (WGS) entry which is preliminary data.</text>
</comment>
<dbReference type="Proteomes" id="UP000480548">
    <property type="component" value="Unassembled WGS sequence"/>
</dbReference>
<dbReference type="EMBL" id="WIQW01000011">
    <property type="protein sequence ID" value="KAF3107054.1"/>
    <property type="molecule type" value="Genomic_DNA"/>
</dbReference>